<evidence type="ECO:0000313" key="4">
    <source>
        <dbReference type="Proteomes" id="UP001497482"/>
    </source>
</evidence>
<organism evidence="3 4">
    <name type="scientific">Knipowitschia caucasica</name>
    <name type="common">Caucasian dwarf goby</name>
    <name type="synonym">Pomatoschistus caucasicus</name>
    <dbReference type="NCBI Taxonomy" id="637954"/>
    <lineage>
        <taxon>Eukaryota</taxon>
        <taxon>Metazoa</taxon>
        <taxon>Chordata</taxon>
        <taxon>Craniata</taxon>
        <taxon>Vertebrata</taxon>
        <taxon>Euteleostomi</taxon>
        <taxon>Actinopterygii</taxon>
        <taxon>Neopterygii</taxon>
        <taxon>Teleostei</taxon>
        <taxon>Neoteleostei</taxon>
        <taxon>Acanthomorphata</taxon>
        <taxon>Gobiaria</taxon>
        <taxon>Gobiiformes</taxon>
        <taxon>Gobioidei</taxon>
        <taxon>Gobiidae</taxon>
        <taxon>Gobiinae</taxon>
        <taxon>Knipowitschia</taxon>
    </lineage>
</organism>
<keyword evidence="4" id="KW-1185">Reference proteome</keyword>
<dbReference type="Pfam" id="PF00595">
    <property type="entry name" value="PDZ"/>
    <property type="match status" value="2"/>
</dbReference>
<dbReference type="CDD" id="cd06695">
    <property type="entry name" value="PDZ3_PTPN13_FRMPD2-like"/>
    <property type="match status" value="1"/>
</dbReference>
<name>A0AAV2LUK4_KNICA</name>
<dbReference type="SMART" id="SM00228">
    <property type="entry name" value="PDZ"/>
    <property type="match status" value="2"/>
</dbReference>
<gene>
    <name evidence="3" type="ORF">KC01_LOCUS32353</name>
</gene>
<feature type="compositionally biased region" description="Low complexity" evidence="1">
    <location>
        <begin position="107"/>
        <end position="127"/>
    </location>
</feature>
<dbReference type="PANTHER" id="PTHR46900:SF4">
    <property type="entry name" value="FERM AND PDZ DOMAIN CONTAINING 2"/>
    <property type="match status" value="1"/>
</dbReference>
<protein>
    <recommendedName>
        <fullName evidence="2">PDZ domain-containing protein</fullName>
    </recommendedName>
</protein>
<feature type="region of interest" description="Disordered" evidence="1">
    <location>
        <begin position="105"/>
        <end position="142"/>
    </location>
</feature>
<dbReference type="AlphaFoldDB" id="A0AAV2LUK4"/>
<dbReference type="SUPFAM" id="SSF50156">
    <property type="entry name" value="PDZ domain-like"/>
    <property type="match status" value="2"/>
</dbReference>
<dbReference type="InterPro" id="IPR001478">
    <property type="entry name" value="PDZ"/>
</dbReference>
<sequence>MGAQDGNCTRPQVIDVELRKISGSLGISISSGANASEPNGGIYIKSLVPGGAAERDGRLHVGDRLVEVDGVGFLGFTYRQAVECLSKTGEVVVMSVERESLNQPRVSLSVESCSSGSTNSPSTQPKNQHPPPPQSSSAPPRREYSFITDENTQMVTLTKTDVGLGFSFLMCEIDPPRKDFNSLVRIKEVFPGQPAQQSGQIQEGDVLLSINGQSLKELTYPKVLKLFKSSPSDVCMTLCRPSPGVLPSIDQFTGT</sequence>
<dbReference type="Proteomes" id="UP001497482">
    <property type="component" value="Chromosome 4"/>
</dbReference>
<reference evidence="3 4" key="1">
    <citation type="submission" date="2024-04" db="EMBL/GenBank/DDBJ databases">
        <authorList>
            <person name="Waldvogel A.-M."/>
            <person name="Schoenle A."/>
        </authorList>
    </citation>
    <scope>NUCLEOTIDE SEQUENCE [LARGE SCALE GENOMIC DNA]</scope>
</reference>
<evidence type="ECO:0000313" key="3">
    <source>
        <dbReference type="EMBL" id="CAL1604924.1"/>
    </source>
</evidence>
<evidence type="ECO:0000256" key="1">
    <source>
        <dbReference type="SAM" id="MobiDB-lite"/>
    </source>
</evidence>
<proteinExistence type="predicted"/>
<dbReference type="InterPro" id="IPR052074">
    <property type="entry name" value="NonRcpt_TyrProt_Phosphatase"/>
</dbReference>
<dbReference type="PROSITE" id="PS50106">
    <property type="entry name" value="PDZ"/>
    <property type="match status" value="2"/>
</dbReference>
<accession>A0AAV2LUK4</accession>
<feature type="domain" description="PDZ" evidence="2">
    <location>
        <begin position="15"/>
        <end position="100"/>
    </location>
</feature>
<evidence type="ECO:0000259" key="2">
    <source>
        <dbReference type="PROSITE" id="PS50106"/>
    </source>
</evidence>
<dbReference type="Gene3D" id="2.30.42.10">
    <property type="match status" value="2"/>
</dbReference>
<feature type="domain" description="PDZ" evidence="2">
    <location>
        <begin position="154"/>
        <end position="242"/>
    </location>
</feature>
<dbReference type="InterPro" id="IPR036034">
    <property type="entry name" value="PDZ_sf"/>
</dbReference>
<dbReference type="EMBL" id="OZ035826">
    <property type="protein sequence ID" value="CAL1604924.1"/>
    <property type="molecule type" value="Genomic_DNA"/>
</dbReference>
<dbReference type="PANTHER" id="PTHR46900">
    <property type="entry name" value="TYROSINE-PROTEIN PHOSPHATASE NON-RECEPTOR TYPE 13"/>
    <property type="match status" value="1"/>
</dbReference>